<protein>
    <submittedName>
        <fullName evidence="1">Uncharacterized protein</fullName>
    </submittedName>
</protein>
<dbReference type="AlphaFoldDB" id="A0A3B0WT20"/>
<name>A0A3B0WT20_9ZZZZ</name>
<accession>A0A3B0WT20</accession>
<evidence type="ECO:0000313" key="1">
    <source>
        <dbReference type="EMBL" id="VAW58561.1"/>
    </source>
</evidence>
<gene>
    <name evidence="1" type="ORF">MNBD_GAMMA11-2513</name>
</gene>
<sequence length="237" mass="26242">MNENNLQVTEMGIEDKKAMTAATKAMEVALVGYRNICGNVDLNCDIDWSNWSHYDYEKLNVFDDDERPRTAILEGLGNVLTDVFSAMGELFKESRFKRALANIAVISVTGKKDQSSRSVGFEFDGATLNVSINADTIVSNVDFFLENALREQILATDFPSAIKDFDMSFSATIKYRLAEVEKSPNKMIEVYTASGVFSGELVSSSSDVLVLKTEARSMHLEAGMSYINIDTITAIHV</sequence>
<reference evidence="1" key="1">
    <citation type="submission" date="2018-06" db="EMBL/GenBank/DDBJ databases">
        <authorList>
            <person name="Zhirakovskaya E."/>
        </authorList>
    </citation>
    <scope>NUCLEOTIDE SEQUENCE</scope>
</reference>
<organism evidence="1">
    <name type="scientific">hydrothermal vent metagenome</name>
    <dbReference type="NCBI Taxonomy" id="652676"/>
    <lineage>
        <taxon>unclassified sequences</taxon>
        <taxon>metagenomes</taxon>
        <taxon>ecological metagenomes</taxon>
    </lineage>
</organism>
<proteinExistence type="predicted"/>
<dbReference type="EMBL" id="UOFG01000039">
    <property type="protein sequence ID" value="VAW58561.1"/>
    <property type="molecule type" value="Genomic_DNA"/>
</dbReference>